<protein>
    <submittedName>
        <fullName evidence="1">Uncharacterized protein</fullName>
    </submittedName>
</protein>
<evidence type="ECO:0000313" key="1">
    <source>
        <dbReference type="EMBL" id="SFP35063.1"/>
    </source>
</evidence>
<gene>
    <name evidence="1" type="ORF">SAMN04488047_105165</name>
</gene>
<accession>A0A1I5PM15</accession>
<name>A0A1I5PM15_9RHOB</name>
<dbReference type="EMBL" id="FOXA01000005">
    <property type="protein sequence ID" value="SFP35063.1"/>
    <property type="molecule type" value="Genomic_DNA"/>
</dbReference>
<dbReference type="AlphaFoldDB" id="A0A1I5PM15"/>
<evidence type="ECO:0000313" key="2">
    <source>
        <dbReference type="Proteomes" id="UP000199356"/>
    </source>
</evidence>
<dbReference type="STRING" id="441119.SAMN04488047_105165"/>
<keyword evidence="2" id="KW-1185">Reference proteome</keyword>
<organism evidence="1 2">
    <name type="scientific">Tranquillimonas alkanivorans</name>
    <dbReference type="NCBI Taxonomy" id="441119"/>
    <lineage>
        <taxon>Bacteria</taxon>
        <taxon>Pseudomonadati</taxon>
        <taxon>Pseudomonadota</taxon>
        <taxon>Alphaproteobacteria</taxon>
        <taxon>Rhodobacterales</taxon>
        <taxon>Roseobacteraceae</taxon>
        <taxon>Tranquillimonas</taxon>
    </lineage>
</organism>
<proteinExistence type="predicted"/>
<dbReference type="RefSeq" id="WP_093420427.1">
    <property type="nucleotide sequence ID" value="NZ_FOXA01000005.1"/>
</dbReference>
<sequence>MTISDALLHFLEVAPIHEKARLELIVAAMHRGDEHTWRGLMAMEFVGPAEEGHSALPPDLGATGPSGFGRVVEAPEAWPGLSGVLPHDERVAWARLAVAAIEAGDREALALIERLVLRRAAH</sequence>
<dbReference type="Proteomes" id="UP000199356">
    <property type="component" value="Unassembled WGS sequence"/>
</dbReference>
<reference evidence="1 2" key="1">
    <citation type="submission" date="2016-10" db="EMBL/GenBank/DDBJ databases">
        <authorList>
            <person name="de Groot N.N."/>
        </authorList>
    </citation>
    <scope>NUCLEOTIDE SEQUENCE [LARGE SCALE GENOMIC DNA]</scope>
    <source>
        <strain evidence="1 2">DSM 19547</strain>
    </source>
</reference>